<protein>
    <submittedName>
        <fullName evidence="13">Peptidase</fullName>
    </submittedName>
</protein>
<dbReference type="Proteomes" id="UP000597341">
    <property type="component" value="Unassembled WGS sequence"/>
</dbReference>
<feature type="transmembrane region" description="Helical" evidence="11">
    <location>
        <begin position="6"/>
        <end position="24"/>
    </location>
</feature>
<keyword evidence="4" id="KW-0645">Protease</keyword>
<evidence type="ECO:0000256" key="7">
    <source>
        <dbReference type="ARBA" id="ARBA00022833"/>
    </source>
</evidence>
<keyword evidence="10 11" id="KW-0472">Membrane</keyword>
<keyword evidence="6" id="KW-0378">Hydrolase</keyword>
<proteinExistence type="inferred from homology"/>
<feature type="transmembrane region" description="Helical" evidence="11">
    <location>
        <begin position="421"/>
        <end position="443"/>
    </location>
</feature>
<keyword evidence="7" id="KW-0862">Zinc</keyword>
<evidence type="ECO:0000313" key="14">
    <source>
        <dbReference type="Proteomes" id="UP000597341"/>
    </source>
</evidence>
<accession>A0ABQ3HND7</accession>
<dbReference type="InterPro" id="IPR036034">
    <property type="entry name" value="PDZ_sf"/>
</dbReference>
<evidence type="ECO:0000313" key="13">
    <source>
        <dbReference type="EMBL" id="GHE17370.1"/>
    </source>
</evidence>
<feature type="domain" description="PDZ" evidence="12">
    <location>
        <begin position="200"/>
        <end position="260"/>
    </location>
</feature>
<evidence type="ECO:0000256" key="2">
    <source>
        <dbReference type="ARBA" id="ARBA00004141"/>
    </source>
</evidence>
<gene>
    <name evidence="13" type="ORF">GCM10011376_19800</name>
</gene>
<evidence type="ECO:0000256" key="6">
    <source>
        <dbReference type="ARBA" id="ARBA00022801"/>
    </source>
</evidence>
<dbReference type="PANTHER" id="PTHR42837:SF2">
    <property type="entry name" value="MEMBRANE METALLOPROTEASE ARASP2, CHLOROPLASTIC-RELATED"/>
    <property type="match status" value="1"/>
</dbReference>
<dbReference type="EMBL" id="BNAD01000004">
    <property type="protein sequence ID" value="GHE17370.1"/>
    <property type="molecule type" value="Genomic_DNA"/>
</dbReference>
<dbReference type="InterPro" id="IPR004387">
    <property type="entry name" value="Pept_M50_Zn"/>
</dbReference>
<dbReference type="PROSITE" id="PS50106">
    <property type="entry name" value="PDZ"/>
    <property type="match status" value="1"/>
</dbReference>
<evidence type="ECO:0000256" key="10">
    <source>
        <dbReference type="ARBA" id="ARBA00023136"/>
    </source>
</evidence>
<keyword evidence="14" id="KW-1185">Reference proteome</keyword>
<comment type="cofactor">
    <cofactor evidence="1">
        <name>Zn(2+)</name>
        <dbReference type="ChEBI" id="CHEBI:29105"/>
    </cofactor>
</comment>
<evidence type="ECO:0000256" key="1">
    <source>
        <dbReference type="ARBA" id="ARBA00001947"/>
    </source>
</evidence>
<comment type="caution">
    <text evidence="13">The sequence shown here is derived from an EMBL/GenBank/DDBJ whole genome shotgun (WGS) entry which is preliminary data.</text>
</comment>
<name>A0ABQ3HND7_9ACTN</name>
<reference evidence="14" key="1">
    <citation type="journal article" date="2019" name="Int. J. Syst. Evol. Microbiol.">
        <title>The Global Catalogue of Microorganisms (GCM) 10K type strain sequencing project: providing services to taxonomists for standard genome sequencing and annotation.</title>
        <authorList>
            <consortium name="The Broad Institute Genomics Platform"/>
            <consortium name="The Broad Institute Genome Sequencing Center for Infectious Disease"/>
            <person name="Wu L."/>
            <person name="Ma J."/>
        </authorList>
    </citation>
    <scope>NUCLEOTIDE SEQUENCE [LARGE SCALE GENOMIC DNA]</scope>
    <source>
        <strain evidence="14">CGMCC 1.12791</strain>
    </source>
</reference>
<dbReference type="Pfam" id="PF02163">
    <property type="entry name" value="Peptidase_M50"/>
    <property type="match status" value="1"/>
</dbReference>
<evidence type="ECO:0000259" key="12">
    <source>
        <dbReference type="PROSITE" id="PS50106"/>
    </source>
</evidence>
<dbReference type="InterPro" id="IPR001478">
    <property type="entry name" value="PDZ"/>
</dbReference>
<organism evidence="13 14">
    <name type="scientific">Nocardioides flavus</name>
    <name type="common">ex Wang et al. 2016</name>
    <dbReference type="NCBI Taxonomy" id="2058780"/>
    <lineage>
        <taxon>Bacteria</taxon>
        <taxon>Bacillati</taxon>
        <taxon>Actinomycetota</taxon>
        <taxon>Actinomycetes</taxon>
        <taxon>Propionibacteriales</taxon>
        <taxon>Nocardioidaceae</taxon>
        <taxon>Nocardioides</taxon>
    </lineage>
</organism>
<dbReference type="RefSeq" id="WP_191279302.1">
    <property type="nucleotide sequence ID" value="NZ_BNAD01000004.1"/>
</dbReference>
<comment type="similarity">
    <text evidence="3">Belongs to the peptidase M50B family.</text>
</comment>
<feature type="transmembrane region" description="Helical" evidence="11">
    <location>
        <begin position="359"/>
        <end position="379"/>
    </location>
</feature>
<dbReference type="SUPFAM" id="SSF50156">
    <property type="entry name" value="PDZ domain-like"/>
    <property type="match status" value="1"/>
</dbReference>
<evidence type="ECO:0000256" key="5">
    <source>
        <dbReference type="ARBA" id="ARBA00022692"/>
    </source>
</evidence>
<evidence type="ECO:0000256" key="11">
    <source>
        <dbReference type="SAM" id="Phobius"/>
    </source>
</evidence>
<comment type="subcellular location">
    <subcellularLocation>
        <location evidence="2">Membrane</location>
        <topology evidence="2">Multi-pass membrane protein</topology>
    </subcellularLocation>
</comment>
<dbReference type="Gene3D" id="2.30.42.10">
    <property type="match status" value="1"/>
</dbReference>
<dbReference type="Pfam" id="PF17820">
    <property type="entry name" value="PDZ_6"/>
    <property type="match status" value="1"/>
</dbReference>
<evidence type="ECO:0000256" key="9">
    <source>
        <dbReference type="ARBA" id="ARBA00023049"/>
    </source>
</evidence>
<keyword evidence="8 11" id="KW-1133">Transmembrane helix</keyword>
<evidence type="ECO:0000256" key="3">
    <source>
        <dbReference type="ARBA" id="ARBA00007931"/>
    </source>
</evidence>
<evidence type="ECO:0000256" key="8">
    <source>
        <dbReference type="ARBA" id="ARBA00022989"/>
    </source>
</evidence>
<dbReference type="CDD" id="cd06163">
    <property type="entry name" value="S2P-M50_PDZ_RseP-like"/>
    <property type="match status" value="1"/>
</dbReference>
<sequence>MTALLYTLGVVTFVLAILVSIGLHEFGHLIPAKKFGCKVPQWFIGFGPTVWSRQIGDTEYGVKAIPLGGYVKIVGMLPPGAEDLVEETTYDEDGEPVHRVRRSNTGLFTQLISDARAAEWEYVKQHDTDRLFYRLPWWKKVVVMAGGPTVNIAIAFGLFAVLFATYGNPRDEVVEPVVAAVPECVVPVEEQGRACTADDPPTPAAEAGIRPGDELLSFNGTPFSDWESFQALIRGNADGDAVIEVRRGDEELTLTTNTTVTLRQTSLEDETLTEVGFLGVQPEVDFATGGLVYTTAQMGTMTVETVEALGQLPVKVYEVGRAVVGLQERDPESPVSIVGGGRFAGEAASSEAFPLTEKIVTLLFLVASFNFFIGMFNFVPLLPLDGGHIAGALYEGLKRGMARLLGRPDPGHVDVAKLLPVAYVVGLAMLVMGVVLIVADIVVPLRLT</sequence>
<dbReference type="PANTHER" id="PTHR42837">
    <property type="entry name" value="REGULATOR OF SIGMA-E PROTEASE RSEP"/>
    <property type="match status" value="1"/>
</dbReference>
<dbReference type="InterPro" id="IPR008915">
    <property type="entry name" value="Peptidase_M50"/>
</dbReference>
<keyword evidence="5 11" id="KW-0812">Transmembrane</keyword>
<dbReference type="InterPro" id="IPR041489">
    <property type="entry name" value="PDZ_6"/>
</dbReference>
<evidence type="ECO:0000256" key="4">
    <source>
        <dbReference type="ARBA" id="ARBA00022670"/>
    </source>
</evidence>
<keyword evidence="9" id="KW-0482">Metalloprotease</keyword>